<evidence type="ECO:0000256" key="2">
    <source>
        <dbReference type="ARBA" id="ARBA00011738"/>
    </source>
</evidence>
<dbReference type="PANTHER" id="PTHR11751">
    <property type="entry name" value="ALANINE AMINOTRANSFERASE"/>
    <property type="match status" value="1"/>
</dbReference>
<dbReference type="AlphaFoldDB" id="A0AAD6VAX7"/>
<gene>
    <name evidence="6" type="ORF">GGX14DRAFT_645911</name>
</gene>
<evidence type="ECO:0000256" key="4">
    <source>
        <dbReference type="ARBA" id="ARBA00022679"/>
    </source>
</evidence>
<keyword evidence="7" id="KW-1185">Reference proteome</keyword>
<keyword evidence="4" id="KW-0808">Transferase</keyword>
<comment type="caution">
    <text evidence="6">The sequence shown here is derived from an EMBL/GenBank/DDBJ whole genome shotgun (WGS) entry which is preliminary data.</text>
</comment>
<dbReference type="InterPro" id="IPR015424">
    <property type="entry name" value="PyrdxlP-dep_Trfase"/>
</dbReference>
<reference evidence="6" key="1">
    <citation type="submission" date="2023-03" db="EMBL/GenBank/DDBJ databases">
        <title>Massive genome expansion in bonnet fungi (Mycena s.s.) driven by repeated elements and novel gene families across ecological guilds.</title>
        <authorList>
            <consortium name="Lawrence Berkeley National Laboratory"/>
            <person name="Harder C.B."/>
            <person name="Miyauchi S."/>
            <person name="Viragh M."/>
            <person name="Kuo A."/>
            <person name="Thoen E."/>
            <person name="Andreopoulos B."/>
            <person name="Lu D."/>
            <person name="Skrede I."/>
            <person name="Drula E."/>
            <person name="Henrissat B."/>
            <person name="Morin E."/>
            <person name="Kohler A."/>
            <person name="Barry K."/>
            <person name="LaButti K."/>
            <person name="Morin E."/>
            <person name="Salamov A."/>
            <person name="Lipzen A."/>
            <person name="Mereny Z."/>
            <person name="Hegedus B."/>
            <person name="Baldrian P."/>
            <person name="Stursova M."/>
            <person name="Weitz H."/>
            <person name="Taylor A."/>
            <person name="Grigoriev I.V."/>
            <person name="Nagy L.G."/>
            <person name="Martin F."/>
            <person name="Kauserud H."/>
        </authorList>
    </citation>
    <scope>NUCLEOTIDE SEQUENCE</scope>
    <source>
        <strain evidence="6">9144</strain>
    </source>
</reference>
<protein>
    <submittedName>
        <fullName evidence="6">Uncharacterized protein</fullName>
    </submittedName>
</protein>
<sequence length="193" mass="19963">MAVLGSILGNPTGALLTAETMAPLVHLCVLLADEKVVRDLQSLIPLVSFPSPRASRARARAAYLELTNILLDIYKLVSVRLDRRRQPAHGTPAEGGRAKLCAVETGDGHNPPGACGAHAHHGAPLNALPGVSCVESPAALYLFSKIKIPGKATAAAHAAGKEPDAIYALALLDETGICVVPGSRFGRASGIIS</sequence>
<comment type="subunit">
    <text evidence="2">Homodimer.</text>
</comment>
<accession>A0AAD6VAX7</accession>
<dbReference type="Gene3D" id="3.90.1150.10">
    <property type="entry name" value="Aspartate Aminotransferase, domain 1"/>
    <property type="match status" value="1"/>
</dbReference>
<organism evidence="6 7">
    <name type="scientific">Mycena pura</name>
    <dbReference type="NCBI Taxonomy" id="153505"/>
    <lineage>
        <taxon>Eukaryota</taxon>
        <taxon>Fungi</taxon>
        <taxon>Dikarya</taxon>
        <taxon>Basidiomycota</taxon>
        <taxon>Agaricomycotina</taxon>
        <taxon>Agaricomycetes</taxon>
        <taxon>Agaricomycetidae</taxon>
        <taxon>Agaricales</taxon>
        <taxon>Marasmiineae</taxon>
        <taxon>Mycenaceae</taxon>
        <taxon>Mycena</taxon>
    </lineage>
</organism>
<name>A0AAD6VAX7_9AGAR</name>
<dbReference type="EMBL" id="JARJCW010000046">
    <property type="protein sequence ID" value="KAJ7204696.1"/>
    <property type="molecule type" value="Genomic_DNA"/>
</dbReference>
<comment type="cofactor">
    <cofactor evidence="1">
        <name>pyridoxal 5'-phosphate</name>
        <dbReference type="ChEBI" id="CHEBI:597326"/>
    </cofactor>
</comment>
<evidence type="ECO:0000256" key="3">
    <source>
        <dbReference type="ARBA" id="ARBA00022576"/>
    </source>
</evidence>
<dbReference type="InterPro" id="IPR015422">
    <property type="entry name" value="PyrdxlP-dep_Trfase_small"/>
</dbReference>
<dbReference type="GO" id="GO:0008483">
    <property type="term" value="F:transaminase activity"/>
    <property type="evidence" value="ECO:0007669"/>
    <property type="project" value="UniProtKB-KW"/>
</dbReference>
<keyword evidence="3" id="KW-0032">Aminotransferase</keyword>
<dbReference type="SUPFAM" id="SSF53383">
    <property type="entry name" value="PLP-dependent transferases"/>
    <property type="match status" value="2"/>
</dbReference>
<evidence type="ECO:0000313" key="7">
    <source>
        <dbReference type="Proteomes" id="UP001219525"/>
    </source>
</evidence>
<evidence type="ECO:0000313" key="6">
    <source>
        <dbReference type="EMBL" id="KAJ7204696.1"/>
    </source>
</evidence>
<dbReference type="PANTHER" id="PTHR11751:SF29">
    <property type="entry name" value="ALANINE TRANSAMINASE"/>
    <property type="match status" value="1"/>
</dbReference>
<dbReference type="InterPro" id="IPR045088">
    <property type="entry name" value="ALAT1/2-like"/>
</dbReference>
<dbReference type="Proteomes" id="UP001219525">
    <property type="component" value="Unassembled WGS sequence"/>
</dbReference>
<keyword evidence="5" id="KW-0663">Pyridoxal phosphate</keyword>
<evidence type="ECO:0000256" key="5">
    <source>
        <dbReference type="ARBA" id="ARBA00022898"/>
    </source>
</evidence>
<proteinExistence type="predicted"/>
<evidence type="ECO:0000256" key="1">
    <source>
        <dbReference type="ARBA" id="ARBA00001933"/>
    </source>
</evidence>